<protein>
    <submittedName>
        <fullName evidence="9">AI-2E family transporter</fullName>
    </submittedName>
</protein>
<accession>A0AA49JAK6</accession>
<dbReference type="InterPro" id="IPR002549">
    <property type="entry name" value="AI-2E-like"/>
</dbReference>
<keyword evidence="10" id="KW-1185">Reference proteome</keyword>
<evidence type="ECO:0000256" key="5">
    <source>
        <dbReference type="ARBA" id="ARBA00022692"/>
    </source>
</evidence>
<keyword evidence="3" id="KW-0813">Transport</keyword>
<feature type="transmembrane region" description="Helical" evidence="8">
    <location>
        <begin position="262"/>
        <end position="278"/>
    </location>
</feature>
<feature type="transmembrane region" description="Helical" evidence="8">
    <location>
        <begin position="199"/>
        <end position="221"/>
    </location>
</feature>
<evidence type="ECO:0000256" key="2">
    <source>
        <dbReference type="ARBA" id="ARBA00009773"/>
    </source>
</evidence>
<sequence>MKVSFQKSFFTLAFIAILIWFLVVAKSILIPLGIALLLAFILYPLHKKFTSWGLGNILAAFLSILLLILIIGGGITFFSTEIISLSDEISNFGQKLSKLYTDLIVYINENTSFFKDLNKDQLLNDLKSWLKSSAGSLLGGTFNGTANFLTGLITTIIYMFLFLIYNKGFIRAFMKFSPEGKKADFFKMLKGIQQVGQKYLSGMLVLILILGFANSIGLWIIGIDSPFLFGFLAASLSIIPYIGTTLGATIPVLYAFMSHDQLWVPLAVAILFWFIQLIESNFLSPKVVGNSVNVNAFAAILSLIVGASIWGVAGMVLFLPFAAMLKVICEEYDSLKPIALLIGNSNFQDGEADGRGLFKKLKDFVSKKASTK</sequence>
<feature type="transmembrane region" description="Helical" evidence="8">
    <location>
        <begin position="12"/>
        <end position="45"/>
    </location>
</feature>
<reference evidence="9" key="1">
    <citation type="submission" date="2023-08" db="EMBL/GenBank/DDBJ databases">
        <title>Comparative genomics and taxonomic characterization of three novel marine species of genus Marivirga.</title>
        <authorList>
            <person name="Muhammad N."/>
            <person name="Kim S.-G."/>
        </authorList>
    </citation>
    <scope>NUCLEOTIDE SEQUENCE [LARGE SCALE GENOMIC DNA]</scope>
    <source>
        <strain evidence="9">ABR2-2</strain>
    </source>
</reference>
<comment type="similarity">
    <text evidence="2">Belongs to the autoinducer-2 exporter (AI-2E) (TC 2.A.86) family.</text>
</comment>
<feature type="transmembrane region" description="Helical" evidence="8">
    <location>
        <begin position="227"/>
        <end position="255"/>
    </location>
</feature>
<dbReference type="AlphaFoldDB" id="A0AA49JAK6"/>
<evidence type="ECO:0000256" key="3">
    <source>
        <dbReference type="ARBA" id="ARBA00022448"/>
    </source>
</evidence>
<keyword evidence="4" id="KW-1003">Cell membrane</keyword>
<dbReference type="PANTHER" id="PTHR21716">
    <property type="entry name" value="TRANSMEMBRANE PROTEIN"/>
    <property type="match status" value="1"/>
</dbReference>
<dbReference type="EMBL" id="CP129970">
    <property type="protein sequence ID" value="WKK87296.1"/>
    <property type="molecule type" value="Genomic_DNA"/>
</dbReference>
<keyword evidence="5 8" id="KW-0812">Transmembrane</keyword>
<feature type="transmembrane region" description="Helical" evidence="8">
    <location>
        <begin position="298"/>
        <end position="319"/>
    </location>
</feature>
<evidence type="ECO:0000313" key="10">
    <source>
        <dbReference type="Proteomes" id="UP001244443"/>
    </source>
</evidence>
<proteinExistence type="inferred from homology"/>
<feature type="transmembrane region" description="Helical" evidence="8">
    <location>
        <begin position="146"/>
        <end position="165"/>
    </location>
</feature>
<evidence type="ECO:0000256" key="7">
    <source>
        <dbReference type="ARBA" id="ARBA00023136"/>
    </source>
</evidence>
<feature type="transmembrane region" description="Helical" evidence="8">
    <location>
        <begin position="57"/>
        <end position="78"/>
    </location>
</feature>
<dbReference type="GO" id="GO:0005886">
    <property type="term" value="C:plasma membrane"/>
    <property type="evidence" value="ECO:0007669"/>
    <property type="project" value="UniProtKB-SubCell"/>
</dbReference>
<dbReference type="Pfam" id="PF01594">
    <property type="entry name" value="AI-2E_transport"/>
    <property type="match status" value="1"/>
</dbReference>
<keyword evidence="7 8" id="KW-0472">Membrane</keyword>
<dbReference type="Proteomes" id="UP001244443">
    <property type="component" value="Chromosome"/>
</dbReference>
<evidence type="ECO:0000256" key="1">
    <source>
        <dbReference type="ARBA" id="ARBA00004651"/>
    </source>
</evidence>
<evidence type="ECO:0000256" key="8">
    <source>
        <dbReference type="SAM" id="Phobius"/>
    </source>
</evidence>
<keyword evidence="6 8" id="KW-1133">Transmembrane helix</keyword>
<gene>
    <name evidence="9" type="ORF">QYS48_11235</name>
</gene>
<evidence type="ECO:0000256" key="6">
    <source>
        <dbReference type="ARBA" id="ARBA00022989"/>
    </source>
</evidence>
<dbReference type="RefSeq" id="WP_302103677.1">
    <property type="nucleotide sequence ID" value="NZ_CP129970.2"/>
</dbReference>
<evidence type="ECO:0000313" key="9">
    <source>
        <dbReference type="EMBL" id="WKK87296.1"/>
    </source>
</evidence>
<organism evidence="9 10">
    <name type="scientific">Marivirga arenosa</name>
    <dbReference type="NCBI Taxonomy" id="3059076"/>
    <lineage>
        <taxon>Bacteria</taxon>
        <taxon>Pseudomonadati</taxon>
        <taxon>Bacteroidota</taxon>
        <taxon>Cytophagia</taxon>
        <taxon>Cytophagales</taxon>
        <taxon>Marivirgaceae</taxon>
        <taxon>Marivirga</taxon>
    </lineage>
</organism>
<evidence type="ECO:0000256" key="4">
    <source>
        <dbReference type="ARBA" id="ARBA00022475"/>
    </source>
</evidence>
<name>A0AA49JAK6_9BACT</name>
<dbReference type="PANTHER" id="PTHR21716:SF53">
    <property type="entry name" value="PERMEASE PERM-RELATED"/>
    <property type="match status" value="1"/>
</dbReference>
<comment type="subcellular location">
    <subcellularLocation>
        <location evidence="1">Cell membrane</location>
        <topology evidence="1">Multi-pass membrane protein</topology>
    </subcellularLocation>
</comment>